<dbReference type="InterPro" id="IPR036986">
    <property type="entry name" value="S4_RNA-bd_sf"/>
</dbReference>
<dbReference type="PROSITE" id="PS50889">
    <property type="entry name" value="S4"/>
    <property type="match status" value="1"/>
</dbReference>
<dbReference type="SUPFAM" id="SSF55174">
    <property type="entry name" value="Alpha-L RNA-binding motif"/>
    <property type="match status" value="1"/>
</dbReference>
<dbReference type="PRINTS" id="PR01040">
    <property type="entry name" value="TRNASYNTHTYR"/>
</dbReference>
<dbReference type="GO" id="GO:0004831">
    <property type="term" value="F:tyrosine-tRNA ligase activity"/>
    <property type="evidence" value="ECO:0007669"/>
    <property type="project" value="UniProtKB-EC"/>
</dbReference>
<evidence type="ECO:0000256" key="3">
    <source>
        <dbReference type="ARBA" id="ARBA00022741"/>
    </source>
</evidence>
<proteinExistence type="inferred from homology"/>
<evidence type="ECO:0000256" key="2">
    <source>
        <dbReference type="ARBA" id="ARBA00022598"/>
    </source>
</evidence>
<keyword evidence="6 10" id="KW-0030">Aminoacyl-tRNA synthetase</keyword>
<organism evidence="11 12">
    <name type="scientific">Solirubrobacter deserti</name>
    <dbReference type="NCBI Taxonomy" id="2282478"/>
    <lineage>
        <taxon>Bacteria</taxon>
        <taxon>Bacillati</taxon>
        <taxon>Actinomycetota</taxon>
        <taxon>Thermoleophilia</taxon>
        <taxon>Solirubrobacterales</taxon>
        <taxon>Solirubrobacteraceae</taxon>
        <taxon>Solirubrobacter</taxon>
    </lineage>
</organism>
<accession>A0ABT4RTI3</accession>
<keyword evidence="12" id="KW-1185">Reference proteome</keyword>
<dbReference type="EMBL" id="JAPCID010000068">
    <property type="protein sequence ID" value="MDA0141885.1"/>
    <property type="molecule type" value="Genomic_DNA"/>
</dbReference>
<evidence type="ECO:0000256" key="10">
    <source>
        <dbReference type="RuleBase" id="RU363036"/>
    </source>
</evidence>
<dbReference type="PROSITE" id="PS00178">
    <property type="entry name" value="AA_TRNA_LIGASE_I"/>
    <property type="match status" value="1"/>
</dbReference>
<dbReference type="CDD" id="cd00805">
    <property type="entry name" value="TyrRS_core"/>
    <property type="match status" value="1"/>
</dbReference>
<evidence type="ECO:0000256" key="1">
    <source>
        <dbReference type="ARBA" id="ARBA00013160"/>
    </source>
</evidence>
<evidence type="ECO:0000256" key="5">
    <source>
        <dbReference type="ARBA" id="ARBA00022917"/>
    </source>
</evidence>
<keyword evidence="9" id="KW-0694">RNA-binding</keyword>
<comment type="caution">
    <text evidence="11">The sequence shown here is derived from an EMBL/GenBank/DDBJ whole genome shotgun (WGS) entry which is preliminary data.</text>
</comment>
<evidence type="ECO:0000256" key="7">
    <source>
        <dbReference type="ARBA" id="ARBA00048248"/>
    </source>
</evidence>
<dbReference type="Gene3D" id="1.10.240.10">
    <property type="entry name" value="Tyrosyl-Transfer RNA Synthetase"/>
    <property type="match status" value="1"/>
</dbReference>
<dbReference type="PANTHER" id="PTHR11766">
    <property type="entry name" value="TYROSYL-TRNA SYNTHETASE"/>
    <property type="match status" value="1"/>
</dbReference>
<dbReference type="SUPFAM" id="SSF52374">
    <property type="entry name" value="Nucleotidylyl transferase"/>
    <property type="match status" value="1"/>
</dbReference>
<keyword evidence="2 10" id="KW-0436">Ligase</keyword>
<dbReference type="InterPro" id="IPR001412">
    <property type="entry name" value="aa-tRNA-synth_I_CS"/>
</dbReference>
<protein>
    <recommendedName>
        <fullName evidence="1 8">Tyrosine--tRNA ligase</fullName>
        <ecNumber evidence="1 8">6.1.1.1</ecNumber>
    </recommendedName>
</protein>
<dbReference type="InterPro" id="IPR024088">
    <property type="entry name" value="Tyr-tRNA-ligase_bac-type"/>
</dbReference>
<dbReference type="Pfam" id="PF00579">
    <property type="entry name" value="tRNA-synt_1b"/>
    <property type="match status" value="1"/>
</dbReference>
<dbReference type="Gene3D" id="3.10.290.10">
    <property type="entry name" value="RNA-binding S4 domain"/>
    <property type="match status" value="1"/>
</dbReference>
<keyword evidence="5 10" id="KW-0648">Protein biosynthesis</keyword>
<evidence type="ECO:0000256" key="4">
    <source>
        <dbReference type="ARBA" id="ARBA00022840"/>
    </source>
</evidence>
<keyword evidence="3 10" id="KW-0547">Nucleotide-binding</keyword>
<evidence type="ECO:0000256" key="9">
    <source>
        <dbReference type="PROSITE-ProRule" id="PRU00182"/>
    </source>
</evidence>
<name>A0ABT4RTI3_9ACTN</name>
<evidence type="ECO:0000256" key="8">
    <source>
        <dbReference type="NCBIfam" id="TIGR00234"/>
    </source>
</evidence>
<evidence type="ECO:0000313" key="11">
    <source>
        <dbReference type="EMBL" id="MDA0141885.1"/>
    </source>
</evidence>
<dbReference type="InterPro" id="IPR002305">
    <property type="entry name" value="aa-tRNA-synth_Ic"/>
</dbReference>
<reference evidence="11" key="1">
    <citation type="submission" date="2022-10" db="EMBL/GenBank/DDBJ databases">
        <title>The WGS of Solirubrobacter sp. CPCC 204708.</title>
        <authorList>
            <person name="Jiang Z."/>
        </authorList>
    </citation>
    <scope>NUCLEOTIDE SEQUENCE</scope>
    <source>
        <strain evidence="11">CPCC 204708</strain>
    </source>
</reference>
<evidence type="ECO:0000313" key="12">
    <source>
        <dbReference type="Proteomes" id="UP001147700"/>
    </source>
</evidence>
<keyword evidence="4 10" id="KW-0067">ATP-binding</keyword>
<dbReference type="CDD" id="cd00165">
    <property type="entry name" value="S4"/>
    <property type="match status" value="1"/>
</dbReference>
<dbReference type="Gene3D" id="3.40.50.620">
    <property type="entry name" value="HUPs"/>
    <property type="match status" value="1"/>
</dbReference>
<comment type="catalytic activity">
    <reaction evidence="7">
        <text>tRNA(Tyr) + L-tyrosine + ATP = L-tyrosyl-tRNA(Tyr) + AMP + diphosphate + H(+)</text>
        <dbReference type="Rhea" id="RHEA:10220"/>
        <dbReference type="Rhea" id="RHEA-COMP:9706"/>
        <dbReference type="Rhea" id="RHEA-COMP:9707"/>
        <dbReference type="ChEBI" id="CHEBI:15378"/>
        <dbReference type="ChEBI" id="CHEBI:30616"/>
        <dbReference type="ChEBI" id="CHEBI:33019"/>
        <dbReference type="ChEBI" id="CHEBI:58315"/>
        <dbReference type="ChEBI" id="CHEBI:78442"/>
        <dbReference type="ChEBI" id="CHEBI:78536"/>
        <dbReference type="ChEBI" id="CHEBI:456215"/>
        <dbReference type="EC" id="6.1.1.1"/>
    </reaction>
</comment>
<dbReference type="Proteomes" id="UP001147700">
    <property type="component" value="Unassembled WGS sequence"/>
</dbReference>
<dbReference type="EC" id="6.1.1.1" evidence="1 8"/>
<gene>
    <name evidence="11" type="primary">tyrS</name>
    <name evidence="11" type="ORF">OJ962_30630</name>
</gene>
<dbReference type="InterPro" id="IPR014729">
    <property type="entry name" value="Rossmann-like_a/b/a_fold"/>
</dbReference>
<comment type="similarity">
    <text evidence="10">Belongs to the class-I aminoacyl-tRNA synthetase family.</text>
</comment>
<dbReference type="InterPro" id="IPR002307">
    <property type="entry name" value="Tyr-tRNA-ligase"/>
</dbReference>
<sequence>MDSPALFLARNAVEVSPEGALKERLEAGRPLRVKLGLDPTAPDLHLGHTVVLQKLREFQDLGHTVVLIVGDYTARVGDPSGRSATRPVLSPEQIDAHAETYLAQATKVLADDERLEVRRNSEWLDMEMEDLFRIVRTVTIARLLERDDFAKRMAAAEPISLLEFLYPVLQGYDSVAVKADVELGGTDQTFNLHMGRALQSSYGQPSQIVLTMPLLNGLDGTRKMSKSFGNQIGITDDPGTMYGRTLSIPDEQIESWYGLLLGSEPPPELGPRDAKRALARALVARFHSEEKAHAAERNFDAVFREGGMPDEIEEVVLSANGGDLHLPAVIVELFGGSRSEARRRLQQGGVKLDGEPVPADPLDVPASTLDGRVMQLGKRQFRRIKISSANLL</sequence>
<dbReference type="RefSeq" id="WP_202952670.1">
    <property type="nucleotide sequence ID" value="NZ_JAPCID010000068.1"/>
</dbReference>
<evidence type="ECO:0000256" key="6">
    <source>
        <dbReference type="ARBA" id="ARBA00023146"/>
    </source>
</evidence>
<dbReference type="NCBIfam" id="TIGR00234">
    <property type="entry name" value="tyrS"/>
    <property type="match status" value="1"/>
</dbReference>
<dbReference type="PANTHER" id="PTHR11766:SF1">
    <property type="entry name" value="TYROSINE--TRNA LIGASE"/>
    <property type="match status" value="1"/>
</dbReference>